<dbReference type="Gene3D" id="3.90.550.10">
    <property type="entry name" value="Spore Coat Polysaccharide Biosynthesis Protein SpsA, Chain A"/>
    <property type="match status" value="1"/>
</dbReference>
<protein>
    <submittedName>
        <fullName evidence="8">Glycosyl transferase</fullName>
    </submittedName>
</protein>
<dbReference type="EMBL" id="JWZX01003370">
    <property type="protein sequence ID" value="KOO21350.1"/>
    <property type="molecule type" value="Genomic_DNA"/>
</dbReference>
<keyword evidence="9" id="KW-1185">Reference proteome</keyword>
<evidence type="ECO:0000256" key="1">
    <source>
        <dbReference type="ARBA" id="ARBA00004141"/>
    </source>
</evidence>
<comment type="subcellular location">
    <subcellularLocation>
        <location evidence="1">Membrane</location>
        <topology evidence="1">Multi-pass membrane protein</topology>
    </subcellularLocation>
</comment>
<dbReference type="PANTHER" id="PTHR43867">
    <property type="entry name" value="CELLULOSE SYNTHASE CATALYTIC SUBUNIT A [UDP-FORMING]"/>
    <property type="match status" value="1"/>
</dbReference>
<feature type="transmembrane region" description="Helical" evidence="7">
    <location>
        <begin position="23"/>
        <end position="44"/>
    </location>
</feature>
<feature type="transmembrane region" description="Helical" evidence="7">
    <location>
        <begin position="331"/>
        <end position="352"/>
    </location>
</feature>
<keyword evidence="3 8" id="KW-0808">Transferase</keyword>
<name>A0A0M0J4C8_9EUKA</name>
<sequence length="484" mass="54319">MTSLWFNGCTNLLCLPPILVDHFYFAIMLIANVLNCLVALASIYRVIRRQSFCRPHGENDDKLPSDGTAPAVTVVVACYLPNEQVIIESTIEHILLQLDWPSDLTLHIVYNTPSALPFEETLRRLEGCHYAPRRKLRITKVDASTSKAENLNHILPTITDEFVVLYDADHHPDTNSLVRLASALLRSEYVAMQGSTYIRNKQASLLARAVDAEFFVTHFIYFPAMEILGGTGYFGGSNALWRTRVLQQYPFDRARLTEDVDVSARALLDGHRIGFCPKARSGELAPAGPRALISQRLRWFMGWEQVTHAYYWKVFVSGLSLRAKAGFCYLFHLRWLLLFAAALAAVINPVITSPFVYPLTSWTMEFQVCVMTAVVLYGFVALLALHHSNVYEERRRQPMAMFSILIFFIIGWLYVIIHITLQTIAFVKVALGREGRWEVTARLYSGTSPAVRLGAVAGTLAEPLLPAAQAPSGRARTTVVPETV</sequence>
<comment type="caution">
    <text evidence="8">The sequence shown here is derived from an EMBL/GenBank/DDBJ whole genome shotgun (WGS) entry which is preliminary data.</text>
</comment>
<dbReference type="SUPFAM" id="SSF53448">
    <property type="entry name" value="Nucleotide-diphospho-sugar transferases"/>
    <property type="match status" value="1"/>
</dbReference>
<dbReference type="InterPro" id="IPR050321">
    <property type="entry name" value="Glycosyltr_2/OpgH_subfam"/>
</dbReference>
<keyword evidence="5 7" id="KW-1133">Transmembrane helix</keyword>
<reference evidence="9" key="1">
    <citation type="journal article" date="2015" name="PLoS Genet.">
        <title>Genome Sequence and Transcriptome Analyses of Chrysochromulina tobin: Metabolic Tools for Enhanced Algal Fitness in the Prominent Order Prymnesiales (Haptophyceae).</title>
        <authorList>
            <person name="Hovde B.T."/>
            <person name="Deodato C.R."/>
            <person name="Hunsperger H.M."/>
            <person name="Ryken S.A."/>
            <person name="Yost W."/>
            <person name="Jha R.K."/>
            <person name="Patterson J."/>
            <person name="Monnat R.J. Jr."/>
            <person name="Barlow S.B."/>
            <person name="Starkenburg S.R."/>
            <person name="Cattolico R.A."/>
        </authorList>
    </citation>
    <scope>NUCLEOTIDE SEQUENCE</scope>
    <source>
        <strain evidence="9">CCMP291</strain>
    </source>
</reference>
<dbReference type="CDD" id="cd06423">
    <property type="entry name" value="CESA_like"/>
    <property type="match status" value="1"/>
</dbReference>
<keyword evidence="6 7" id="KW-0472">Membrane</keyword>
<dbReference type="OrthoDB" id="72851at2759"/>
<dbReference type="GO" id="GO:0016757">
    <property type="term" value="F:glycosyltransferase activity"/>
    <property type="evidence" value="ECO:0007669"/>
    <property type="project" value="UniProtKB-KW"/>
</dbReference>
<dbReference type="GO" id="GO:0016020">
    <property type="term" value="C:membrane"/>
    <property type="evidence" value="ECO:0007669"/>
    <property type="project" value="UniProtKB-SubCell"/>
</dbReference>
<proteinExistence type="predicted"/>
<dbReference type="PANTHER" id="PTHR43867:SF2">
    <property type="entry name" value="CELLULOSE SYNTHASE CATALYTIC SUBUNIT A [UDP-FORMING]"/>
    <property type="match status" value="1"/>
</dbReference>
<dbReference type="Pfam" id="PF13641">
    <property type="entry name" value="Glyco_tranf_2_3"/>
    <property type="match status" value="1"/>
</dbReference>
<keyword evidence="4 7" id="KW-0812">Transmembrane</keyword>
<evidence type="ECO:0000256" key="4">
    <source>
        <dbReference type="ARBA" id="ARBA00022692"/>
    </source>
</evidence>
<feature type="transmembrane region" description="Helical" evidence="7">
    <location>
        <begin position="398"/>
        <end position="417"/>
    </location>
</feature>
<feature type="transmembrane region" description="Helical" evidence="7">
    <location>
        <begin position="364"/>
        <end position="386"/>
    </location>
</feature>
<evidence type="ECO:0000313" key="8">
    <source>
        <dbReference type="EMBL" id="KOO21350.1"/>
    </source>
</evidence>
<keyword evidence="2" id="KW-0328">Glycosyltransferase</keyword>
<organism evidence="8 9">
    <name type="scientific">Chrysochromulina tobinii</name>
    <dbReference type="NCBI Taxonomy" id="1460289"/>
    <lineage>
        <taxon>Eukaryota</taxon>
        <taxon>Haptista</taxon>
        <taxon>Haptophyta</taxon>
        <taxon>Prymnesiophyceae</taxon>
        <taxon>Prymnesiales</taxon>
        <taxon>Chrysochromulinaceae</taxon>
        <taxon>Chrysochromulina</taxon>
    </lineage>
</organism>
<evidence type="ECO:0000256" key="3">
    <source>
        <dbReference type="ARBA" id="ARBA00022679"/>
    </source>
</evidence>
<dbReference type="Proteomes" id="UP000037460">
    <property type="component" value="Unassembled WGS sequence"/>
</dbReference>
<evidence type="ECO:0000313" key="9">
    <source>
        <dbReference type="Proteomes" id="UP000037460"/>
    </source>
</evidence>
<dbReference type="AlphaFoldDB" id="A0A0M0J4C8"/>
<evidence type="ECO:0000256" key="7">
    <source>
        <dbReference type="SAM" id="Phobius"/>
    </source>
</evidence>
<evidence type="ECO:0000256" key="5">
    <source>
        <dbReference type="ARBA" id="ARBA00022989"/>
    </source>
</evidence>
<accession>A0A0M0J4C8</accession>
<dbReference type="InterPro" id="IPR029044">
    <property type="entry name" value="Nucleotide-diphossugar_trans"/>
</dbReference>
<gene>
    <name evidence="8" type="ORF">Ctob_002024</name>
</gene>
<evidence type="ECO:0000256" key="2">
    <source>
        <dbReference type="ARBA" id="ARBA00022676"/>
    </source>
</evidence>
<evidence type="ECO:0000256" key="6">
    <source>
        <dbReference type="ARBA" id="ARBA00023136"/>
    </source>
</evidence>